<dbReference type="InterPro" id="IPR006115">
    <property type="entry name" value="6PGDH_NADP-bd"/>
</dbReference>
<keyword evidence="1" id="KW-0560">Oxidoreductase</keyword>
<dbReference type="SUPFAM" id="SSF48179">
    <property type="entry name" value="6-phosphogluconate dehydrogenase C-terminal domain-like"/>
    <property type="match status" value="2"/>
</dbReference>
<reference evidence="4" key="1">
    <citation type="journal article" date="2018" name="Nat. Microbiol.">
        <title>Leveraging single-cell genomics to expand the fungal tree of life.</title>
        <authorList>
            <person name="Ahrendt S.R."/>
            <person name="Quandt C.A."/>
            <person name="Ciobanu D."/>
            <person name="Clum A."/>
            <person name="Salamov A."/>
            <person name="Andreopoulos B."/>
            <person name="Cheng J.F."/>
            <person name="Woyke T."/>
            <person name="Pelin A."/>
            <person name="Henrissat B."/>
            <person name="Reynolds N.K."/>
            <person name="Benny G.L."/>
            <person name="Smith M.E."/>
            <person name="James T.Y."/>
            <person name="Grigoriev I.V."/>
        </authorList>
    </citation>
    <scope>NUCLEOTIDE SEQUENCE [LARGE SCALE GENOMIC DNA]</scope>
    <source>
        <strain evidence="4">ATCC 52028</strain>
    </source>
</reference>
<evidence type="ECO:0000313" key="4">
    <source>
        <dbReference type="Proteomes" id="UP000274922"/>
    </source>
</evidence>
<dbReference type="PROSITE" id="PS51176">
    <property type="entry name" value="PDH_ADH"/>
    <property type="match status" value="1"/>
</dbReference>
<proteinExistence type="predicted"/>
<dbReference type="GO" id="GO:0006571">
    <property type="term" value="P:tyrosine biosynthetic process"/>
    <property type="evidence" value="ECO:0007669"/>
    <property type="project" value="InterPro"/>
</dbReference>
<dbReference type="Gene3D" id="1.10.3660.10">
    <property type="entry name" value="6-phosphogluconate dehydrogenase C-terminal like domain"/>
    <property type="match status" value="2"/>
</dbReference>
<dbReference type="SUPFAM" id="SSF51735">
    <property type="entry name" value="NAD(P)-binding Rossmann-fold domains"/>
    <property type="match status" value="1"/>
</dbReference>
<dbReference type="EMBL" id="ML014242">
    <property type="protein sequence ID" value="RKP00003.1"/>
    <property type="molecule type" value="Genomic_DNA"/>
</dbReference>
<dbReference type="Pfam" id="PF03446">
    <property type="entry name" value="NAD_binding_2"/>
    <property type="match status" value="1"/>
</dbReference>
<dbReference type="InterPro" id="IPR036291">
    <property type="entry name" value="NAD(P)-bd_dom_sf"/>
</dbReference>
<name>A0A4P9X4K4_9FUNG</name>
<accession>A0A4P9X4K4</accession>
<organism evidence="3 4">
    <name type="scientific">Caulochytrium protostelioides</name>
    <dbReference type="NCBI Taxonomy" id="1555241"/>
    <lineage>
        <taxon>Eukaryota</taxon>
        <taxon>Fungi</taxon>
        <taxon>Fungi incertae sedis</taxon>
        <taxon>Chytridiomycota</taxon>
        <taxon>Chytridiomycota incertae sedis</taxon>
        <taxon>Chytridiomycetes</taxon>
        <taxon>Caulochytriales</taxon>
        <taxon>Caulochytriaceae</taxon>
        <taxon>Caulochytrium</taxon>
    </lineage>
</organism>
<dbReference type="GO" id="GO:0004665">
    <property type="term" value="F:prephenate dehydrogenase (NADP+) activity"/>
    <property type="evidence" value="ECO:0007669"/>
    <property type="project" value="InterPro"/>
</dbReference>
<evidence type="ECO:0000256" key="1">
    <source>
        <dbReference type="ARBA" id="ARBA00023002"/>
    </source>
</evidence>
<dbReference type="OrthoDB" id="5399569at2759"/>
<dbReference type="InterPro" id="IPR050812">
    <property type="entry name" value="Preph/Arog_dehydrog"/>
</dbReference>
<dbReference type="InterPro" id="IPR003099">
    <property type="entry name" value="Prephen_DH"/>
</dbReference>
<dbReference type="Gene3D" id="3.40.50.720">
    <property type="entry name" value="NAD(P)-binding Rossmann-like Domain"/>
    <property type="match status" value="1"/>
</dbReference>
<evidence type="ECO:0000259" key="2">
    <source>
        <dbReference type="PROSITE" id="PS51176"/>
    </source>
</evidence>
<dbReference type="GO" id="GO:0070403">
    <property type="term" value="F:NAD+ binding"/>
    <property type="evidence" value="ECO:0007669"/>
    <property type="project" value="TreeGrafter"/>
</dbReference>
<dbReference type="Proteomes" id="UP000274922">
    <property type="component" value="Unassembled WGS sequence"/>
</dbReference>
<dbReference type="PANTHER" id="PTHR21363:SF0">
    <property type="entry name" value="PREPHENATE DEHYDROGENASE [NADP(+)]"/>
    <property type="match status" value="1"/>
</dbReference>
<feature type="domain" description="Prephenate/arogenate dehydrogenase" evidence="2">
    <location>
        <begin position="11"/>
        <end position="289"/>
    </location>
</feature>
<dbReference type="PANTHER" id="PTHR21363">
    <property type="entry name" value="PREPHENATE DEHYDROGENASE"/>
    <property type="match status" value="1"/>
</dbReference>
<dbReference type="STRING" id="1555241.A0A4P9X4K4"/>
<dbReference type="AlphaFoldDB" id="A0A4P9X4K4"/>
<gene>
    <name evidence="3" type="ORF">CXG81DRAFT_20000</name>
</gene>
<protein>
    <recommendedName>
        <fullName evidence="2">Prephenate/arogenate dehydrogenase domain-containing protein</fullName>
    </recommendedName>
</protein>
<sequence length="431" mass="48302">MTEATPSPVPVTIGLIGLGDMGRLYARCFIKAGYTAIVGCDLPERHDELVDQFAGTPMQVLADGFAVARLADFLIFSVEASRVEAIVARYGPAVKVGATVCGQTSVKTPEIRAFEAHLPADTQIVTCHSLHGPRVNPRGQPLVVIRHRASDAAFARAEQILASLQSVTVYLSAEEHDHITADTQAVTHCAFLSMGSAWKAQRLFPWEHCGGIDRIKMTTCLRIYGSRWHVYAGLAIMNPAAKIQVQQYARSVNELFKLMLLERESELSERLHRAGEYVFGTSTTRKSPILLTKKLVDQFSAESVMRERSMPNSHLSLLAMVDCWHQLGIQPYDHLICQTPPFRLLLGMAEYLFLDEAFLNKSIHDAVHDTTGREADLEFYTAAQQWRECVTYETMSTFKERFMDVSSFFSDRLEWGLRESSAMIEQLVRPE</sequence>
<keyword evidence="4" id="KW-1185">Reference proteome</keyword>
<evidence type="ECO:0000313" key="3">
    <source>
        <dbReference type="EMBL" id="RKP00003.1"/>
    </source>
</evidence>
<dbReference type="GO" id="GO:0050661">
    <property type="term" value="F:NADP binding"/>
    <property type="evidence" value="ECO:0007669"/>
    <property type="project" value="InterPro"/>
</dbReference>
<dbReference type="GO" id="GO:0008977">
    <property type="term" value="F:prephenate dehydrogenase (NAD+) activity"/>
    <property type="evidence" value="ECO:0007669"/>
    <property type="project" value="InterPro"/>
</dbReference>
<dbReference type="InterPro" id="IPR008927">
    <property type="entry name" value="6-PGluconate_DH-like_C_sf"/>
</dbReference>